<dbReference type="OrthoDB" id="10651968at2759"/>
<dbReference type="Proteomes" id="UP001152797">
    <property type="component" value="Unassembled WGS sequence"/>
</dbReference>
<dbReference type="Gene3D" id="1.10.8.10">
    <property type="entry name" value="DNA helicase RuvA subunit, C-terminal domain"/>
    <property type="match status" value="1"/>
</dbReference>
<feature type="non-terminal residue" evidence="2">
    <location>
        <position position="283"/>
    </location>
</feature>
<dbReference type="EMBL" id="CAMXCT030005221">
    <property type="protein sequence ID" value="CAL4799032.1"/>
    <property type="molecule type" value="Genomic_DNA"/>
</dbReference>
<dbReference type="EMBL" id="CAMXCT020005221">
    <property type="protein sequence ID" value="CAL1165095.1"/>
    <property type="molecule type" value="Genomic_DNA"/>
</dbReference>
<feature type="compositionally biased region" description="Low complexity" evidence="1">
    <location>
        <begin position="197"/>
        <end position="223"/>
    </location>
</feature>
<protein>
    <recommendedName>
        <fullName evidence="5">UBA domain-containing protein</fullName>
    </recommendedName>
</protein>
<evidence type="ECO:0000313" key="4">
    <source>
        <dbReference type="Proteomes" id="UP001152797"/>
    </source>
</evidence>
<evidence type="ECO:0000256" key="1">
    <source>
        <dbReference type="SAM" id="MobiDB-lite"/>
    </source>
</evidence>
<feature type="compositionally biased region" description="Basic and acidic residues" evidence="1">
    <location>
        <begin position="143"/>
        <end position="159"/>
    </location>
</feature>
<feature type="non-terminal residue" evidence="2">
    <location>
        <position position="1"/>
    </location>
</feature>
<feature type="compositionally biased region" description="Basic and acidic residues" evidence="1">
    <location>
        <begin position="184"/>
        <end position="196"/>
    </location>
</feature>
<gene>
    <name evidence="2" type="ORF">C1SCF055_LOCUS36854</name>
</gene>
<organism evidence="2">
    <name type="scientific">Cladocopium goreaui</name>
    <dbReference type="NCBI Taxonomy" id="2562237"/>
    <lineage>
        <taxon>Eukaryota</taxon>
        <taxon>Sar</taxon>
        <taxon>Alveolata</taxon>
        <taxon>Dinophyceae</taxon>
        <taxon>Suessiales</taxon>
        <taxon>Symbiodiniaceae</taxon>
        <taxon>Cladocopium</taxon>
    </lineage>
</organism>
<dbReference type="EMBL" id="CAMXCT010005221">
    <property type="protein sequence ID" value="CAI4011720.1"/>
    <property type="molecule type" value="Genomic_DNA"/>
</dbReference>
<evidence type="ECO:0008006" key="5">
    <source>
        <dbReference type="Google" id="ProtNLM"/>
    </source>
</evidence>
<name>A0A9P1DK25_9DINO</name>
<feature type="compositionally biased region" description="Low complexity" evidence="1">
    <location>
        <begin position="160"/>
        <end position="169"/>
    </location>
</feature>
<proteinExistence type="predicted"/>
<reference evidence="3" key="2">
    <citation type="submission" date="2024-04" db="EMBL/GenBank/DDBJ databases">
        <authorList>
            <person name="Chen Y."/>
            <person name="Shah S."/>
            <person name="Dougan E. K."/>
            <person name="Thang M."/>
            <person name="Chan C."/>
        </authorList>
    </citation>
    <scope>NUCLEOTIDE SEQUENCE [LARGE SCALE GENOMIC DNA]</scope>
</reference>
<reference evidence="2" key="1">
    <citation type="submission" date="2022-10" db="EMBL/GenBank/DDBJ databases">
        <authorList>
            <person name="Chen Y."/>
            <person name="Dougan E. K."/>
            <person name="Chan C."/>
            <person name="Rhodes N."/>
            <person name="Thang M."/>
        </authorList>
    </citation>
    <scope>NUCLEOTIDE SEQUENCE</scope>
</reference>
<evidence type="ECO:0000313" key="2">
    <source>
        <dbReference type="EMBL" id="CAI4011720.1"/>
    </source>
</evidence>
<comment type="caution">
    <text evidence="2">The sequence shown here is derived from an EMBL/GenBank/DDBJ whole genome shotgun (WGS) entry which is preliminary data.</text>
</comment>
<keyword evidence="4" id="KW-1185">Reference proteome</keyword>
<sequence>EPKVEAATATASEIPWSSIRPGDTCVCKTTVVMRREEDMSSDMVRRLPTGEELEILKSGTEATGRRFMAKDSQGNKGWISALSKEGTILLEVTQRGNQSLYVGTGQALGGDADRADTAAADRRAAALAAAEKRQVQFMSRGVGEKAAKNLRDSEQREAAQKQAEAAQKQAESRPKDAPVAAPENRMDFKPALRESKPAVPAAQASPSQPSQPSQPAKAPAMPARQGLEKQKEEAALSQGLLSSEVQEVFDLEALGFDFYQALHAFAAHRNKEVAANILLESQE</sequence>
<dbReference type="AlphaFoldDB" id="A0A9P1DK25"/>
<feature type="region of interest" description="Disordered" evidence="1">
    <location>
        <begin position="143"/>
        <end position="232"/>
    </location>
</feature>
<accession>A0A9P1DK25</accession>
<evidence type="ECO:0000313" key="3">
    <source>
        <dbReference type="EMBL" id="CAL1165095.1"/>
    </source>
</evidence>